<feature type="domain" description="DNA polymerase III beta sliding clamp C-terminal" evidence="13">
    <location>
        <begin position="240"/>
        <end position="363"/>
    </location>
</feature>
<evidence type="ECO:0000259" key="12">
    <source>
        <dbReference type="Pfam" id="PF02767"/>
    </source>
</evidence>
<dbReference type="InterPro" id="IPR001001">
    <property type="entry name" value="DNA_polIII_beta"/>
</dbReference>
<dbReference type="NCBIfam" id="TIGR00663">
    <property type="entry name" value="dnan"/>
    <property type="match status" value="1"/>
</dbReference>
<dbReference type="PIRSF" id="PIRSF000804">
    <property type="entry name" value="DNA_pol_III_b"/>
    <property type="match status" value="1"/>
</dbReference>
<evidence type="ECO:0000256" key="2">
    <source>
        <dbReference type="ARBA" id="ARBA00010752"/>
    </source>
</evidence>
<dbReference type="PANTHER" id="PTHR30478:SF0">
    <property type="entry name" value="BETA SLIDING CLAMP"/>
    <property type="match status" value="1"/>
</dbReference>
<keyword evidence="15" id="KW-1185">Reference proteome</keyword>
<name>A0A1R1MKM6_9BACT</name>
<evidence type="ECO:0000256" key="6">
    <source>
        <dbReference type="ARBA" id="ARBA00022695"/>
    </source>
</evidence>
<dbReference type="OrthoDB" id="8421503at2"/>
<dbReference type="Proteomes" id="UP000187408">
    <property type="component" value="Unassembled WGS sequence"/>
</dbReference>
<dbReference type="GO" id="GO:0009360">
    <property type="term" value="C:DNA polymerase III complex"/>
    <property type="evidence" value="ECO:0007669"/>
    <property type="project" value="InterPro"/>
</dbReference>
<keyword evidence="5 10" id="KW-0808">Transferase</keyword>
<comment type="similarity">
    <text evidence="2 10">Belongs to the beta sliding clamp family.</text>
</comment>
<keyword evidence="8 10" id="KW-0239">DNA-directed DNA polymerase</keyword>
<comment type="caution">
    <text evidence="14">The sequence shown here is derived from an EMBL/GenBank/DDBJ whole genome shotgun (WGS) entry which is preliminary data.</text>
</comment>
<protein>
    <recommendedName>
        <fullName evidence="3 10">Beta sliding clamp</fullName>
    </recommendedName>
</protein>
<dbReference type="InterPro" id="IPR046938">
    <property type="entry name" value="DNA_clamp_sf"/>
</dbReference>
<proteinExistence type="inferred from homology"/>
<dbReference type="Pfam" id="PF00712">
    <property type="entry name" value="DNA_pol3_beta"/>
    <property type="match status" value="1"/>
</dbReference>
<evidence type="ECO:0000256" key="4">
    <source>
        <dbReference type="ARBA" id="ARBA00022490"/>
    </source>
</evidence>
<keyword evidence="7 10" id="KW-0235">DNA replication</keyword>
<evidence type="ECO:0000256" key="3">
    <source>
        <dbReference type="ARBA" id="ARBA00021035"/>
    </source>
</evidence>
<keyword evidence="6 10" id="KW-0548">Nucleotidyltransferase</keyword>
<reference evidence="14 15" key="1">
    <citation type="submission" date="2016-10" db="EMBL/GenBank/DDBJ databases">
        <title>Genome sequence of a sulfur-reducing bacterium Desulfurobacterium indicum K6013.</title>
        <authorList>
            <person name="Cao J."/>
            <person name="Shao Z."/>
            <person name="Alain K."/>
            <person name="Jebbar M."/>
        </authorList>
    </citation>
    <scope>NUCLEOTIDE SEQUENCE [LARGE SCALE GENOMIC DNA]</scope>
    <source>
        <strain evidence="14 15">K6013</strain>
    </source>
</reference>
<dbReference type="GO" id="GO:0006271">
    <property type="term" value="P:DNA strand elongation involved in DNA replication"/>
    <property type="evidence" value="ECO:0007669"/>
    <property type="project" value="TreeGrafter"/>
</dbReference>
<dbReference type="GO" id="GO:0005737">
    <property type="term" value="C:cytoplasm"/>
    <property type="evidence" value="ECO:0007669"/>
    <property type="project" value="UniProtKB-SubCell"/>
</dbReference>
<organism evidence="14 15">
    <name type="scientific">Desulfurobacterium indicum</name>
    <dbReference type="NCBI Taxonomy" id="1914305"/>
    <lineage>
        <taxon>Bacteria</taxon>
        <taxon>Pseudomonadati</taxon>
        <taxon>Aquificota</taxon>
        <taxon>Aquificia</taxon>
        <taxon>Desulfurobacteriales</taxon>
        <taxon>Desulfurobacteriaceae</taxon>
        <taxon>Desulfurobacterium</taxon>
    </lineage>
</organism>
<dbReference type="CDD" id="cd00140">
    <property type="entry name" value="beta_clamp"/>
    <property type="match status" value="1"/>
</dbReference>
<evidence type="ECO:0000259" key="13">
    <source>
        <dbReference type="Pfam" id="PF02768"/>
    </source>
</evidence>
<evidence type="ECO:0000256" key="8">
    <source>
        <dbReference type="ARBA" id="ARBA00022932"/>
    </source>
</evidence>
<dbReference type="InterPro" id="IPR022637">
    <property type="entry name" value="DNA_polIII_beta_cen"/>
</dbReference>
<dbReference type="SUPFAM" id="SSF55979">
    <property type="entry name" value="DNA clamp"/>
    <property type="match status" value="3"/>
</dbReference>
<dbReference type="GO" id="GO:0003887">
    <property type="term" value="F:DNA-directed DNA polymerase activity"/>
    <property type="evidence" value="ECO:0007669"/>
    <property type="project" value="UniProtKB-UniRule"/>
</dbReference>
<dbReference type="GO" id="GO:0008408">
    <property type="term" value="F:3'-5' exonuclease activity"/>
    <property type="evidence" value="ECO:0007669"/>
    <property type="project" value="InterPro"/>
</dbReference>
<feature type="domain" description="DNA polymerase III beta sliding clamp N-terminal" evidence="11">
    <location>
        <begin position="1"/>
        <end position="117"/>
    </location>
</feature>
<dbReference type="Pfam" id="PF02768">
    <property type="entry name" value="DNA_pol3_beta_3"/>
    <property type="match status" value="1"/>
</dbReference>
<dbReference type="EMBL" id="MOEN01000020">
    <property type="protein sequence ID" value="OMH40316.1"/>
    <property type="molecule type" value="Genomic_DNA"/>
</dbReference>
<evidence type="ECO:0000256" key="9">
    <source>
        <dbReference type="ARBA" id="ARBA00023125"/>
    </source>
</evidence>
<evidence type="ECO:0000259" key="11">
    <source>
        <dbReference type="Pfam" id="PF00712"/>
    </source>
</evidence>
<dbReference type="STRING" id="1914305.BLW93_05770"/>
<dbReference type="AlphaFoldDB" id="A0A1R1MKM6"/>
<evidence type="ECO:0000256" key="10">
    <source>
        <dbReference type="PIRNR" id="PIRNR000804"/>
    </source>
</evidence>
<dbReference type="InterPro" id="IPR022634">
    <property type="entry name" value="DNA_polIII_beta_N"/>
</dbReference>
<gene>
    <name evidence="14" type="ORF">BLW93_05770</name>
</gene>
<dbReference type="GO" id="GO:0003677">
    <property type="term" value="F:DNA binding"/>
    <property type="evidence" value="ECO:0007669"/>
    <property type="project" value="UniProtKB-UniRule"/>
</dbReference>
<dbReference type="Gene3D" id="3.70.10.10">
    <property type="match status" value="1"/>
</dbReference>
<evidence type="ECO:0000256" key="7">
    <source>
        <dbReference type="ARBA" id="ARBA00022705"/>
    </source>
</evidence>
<sequence>MKIKINKEVLKEAVKKVASAADRKGNIPILSNILLAASDNTLSLYATDLDIGIATIVNCEVMEEGNTTVNAQKLMKLVSSLSVEEVECELEGNMFTVRTMGSRFSLATLPPDEFPQIKIKGENEVSIPSEEIDKAIRKVAYAASRDEVRYNLMGVYLNSNGERIDAVATDGHRLALYTMDASVSEFGVIIPRRTLGELKRLLKGTGEVKISTEGNQIFFEIDDTYLFSSVIEGEYPDYMAVIPEDNPLKAVVNKDEMLTALKEVSVIYERDDTQPVIMIFNPDRVKLVARRFDSIDAGEEAEVEIPCEYNGEEFEIVFNVKHMVEAVGSFDSDSITIAMDGPMTQVLLESSEEPQLKCVIMPMKI</sequence>
<feature type="domain" description="DNA polymerase III beta sliding clamp central" evidence="12">
    <location>
        <begin position="127"/>
        <end position="237"/>
    </location>
</feature>
<evidence type="ECO:0000256" key="1">
    <source>
        <dbReference type="ARBA" id="ARBA00004496"/>
    </source>
</evidence>
<evidence type="ECO:0000256" key="5">
    <source>
        <dbReference type="ARBA" id="ARBA00022679"/>
    </source>
</evidence>
<comment type="function">
    <text evidence="10">Confers DNA tethering and processivity to DNA polymerases and other proteins. Acts as a clamp, forming a ring around DNA (a reaction catalyzed by the clamp-loading complex) which diffuses in an ATP-independent manner freely and bidirectionally along dsDNA. Initially characterized for its ability to contact the catalytic subunit of DNA polymerase III (Pol III), a complex, multichain enzyme responsible for most of the replicative synthesis in bacteria; Pol III exhibits 3'-5' exonuclease proofreading activity. The beta chain is required for initiation of replication as well as for processivity of DNA replication.</text>
</comment>
<dbReference type="InterPro" id="IPR022635">
    <property type="entry name" value="DNA_polIII_beta_C"/>
</dbReference>
<evidence type="ECO:0000313" key="15">
    <source>
        <dbReference type="Proteomes" id="UP000187408"/>
    </source>
</evidence>
<dbReference type="PANTHER" id="PTHR30478">
    <property type="entry name" value="DNA POLYMERASE III SUBUNIT BETA"/>
    <property type="match status" value="1"/>
</dbReference>
<accession>A0A1R1MKM6</accession>
<keyword evidence="4 10" id="KW-0963">Cytoplasm</keyword>
<dbReference type="Pfam" id="PF02767">
    <property type="entry name" value="DNA_pol3_beta_2"/>
    <property type="match status" value="1"/>
</dbReference>
<dbReference type="Gene3D" id="3.10.150.10">
    <property type="entry name" value="DNA Polymerase III, subunit A, domain 2"/>
    <property type="match status" value="1"/>
</dbReference>
<comment type="subunit">
    <text evidence="10">Forms a ring-shaped head-to-tail homodimer around DNA.</text>
</comment>
<dbReference type="RefSeq" id="WP_076713156.1">
    <property type="nucleotide sequence ID" value="NZ_MOEN01000020.1"/>
</dbReference>
<dbReference type="SMART" id="SM00480">
    <property type="entry name" value="POL3Bc"/>
    <property type="match status" value="1"/>
</dbReference>
<keyword evidence="9" id="KW-0238">DNA-binding</keyword>
<evidence type="ECO:0000313" key="14">
    <source>
        <dbReference type="EMBL" id="OMH40316.1"/>
    </source>
</evidence>
<comment type="subcellular location">
    <subcellularLocation>
        <location evidence="1 10">Cytoplasm</location>
    </subcellularLocation>
</comment>